<dbReference type="AlphaFoldDB" id="A0A4Y3VSZ1"/>
<gene>
    <name evidence="3" type="ORF">SSP24_77390</name>
</gene>
<keyword evidence="1" id="KW-0812">Transmembrane</keyword>
<reference evidence="3 4" key="1">
    <citation type="submission" date="2019-06" db="EMBL/GenBank/DDBJ databases">
        <title>Whole genome shotgun sequence of Streptomyces spinoverrucosus NBRC 14228.</title>
        <authorList>
            <person name="Hosoyama A."/>
            <person name="Uohara A."/>
            <person name="Ohji S."/>
            <person name="Ichikawa N."/>
        </authorList>
    </citation>
    <scope>NUCLEOTIDE SEQUENCE [LARGE SCALE GENOMIC DNA]</scope>
    <source>
        <strain evidence="3 4">NBRC 14228</strain>
    </source>
</reference>
<dbReference type="Proteomes" id="UP000317881">
    <property type="component" value="Unassembled WGS sequence"/>
</dbReference>
<name>A0A4Y3VSZ1_9ACTN</name>
<keyword evidence="1" id="KW-1133">Transmembrane helix</keyword>
<keyword evidence="4" id="KW-1185">Reference proteome</keyword>
<feature type="transmembrane region" description="Helical" evidence="1">
    <location>
        <begin position="159"/>
        <end position="179"/>
    </location>
</feature>
<evidence type="ECO:0008006" key="5">
    <source>
        <dbReference type="Google" id="ProtNLM"/>
    </source>
</evidence>
<feature type="signal peptide" evidence="2">
    <location>
        <begin position="1"/>
        <end position="25"/>
    </location>
</feature>
<evidence type="ECO:0000313" key="3">
    <source>
        <dbReference type="EMBL" id="GEC10084.1"/>
    </source>
</evidence>
<sequence>MGSLRLTLCTGVLAATATLTPAAHAADGGVSVSPSTPAPGSDLTLRVTGCTGRTGIASSPAFVTDARLSGADGLLTGETRVRSTLPLEHSYEVKVTCDGTDGPKSITAPLTLTGAPTSLSAPDSPSSVYASPVAPVSAGGGGTASLAAADARSTGPNTAHAVTGLVLAGAAGVAVVVLGSRRNRRTG</sequence>
<keyword evidence="2" id="KW-0732">Signal</keyword>
<evidence type="ECO:0000256" key="2">
    <source>
        <dbReference type="SAM" id="SignalP"/>
    </source>
</evidence>
<keyword evidence="1" id="KW-0472">Membrane</keyword>
<comment type="caution">
    <text evidence="3">The sequence shown here is derived from an EMBL/GenBank/DDBJ whole genome shotgun (WGS) entry which is preliminary data.</text>
</comment>
<dbReference type="RefSeq" id="WP_141315344.1">
    <property type="nucleotide sequence ID" value="NZ_BJND01000091.1"/>
</dbReference>
<organism evidence="3 4">
    <name type="scientific">Streptomyces spinoverrucosus</name>
    <dbReference type="NCBI Taxonomy" id="284043"/>
    <lineage>
        <taxon>Bacteria</taxon>
        <taxon>Bacillati</taxon>
        <taxon>Actinomycetota</taxon>
        <taxon>Actinomycetes</taxon>
        <taxon>Kitasatosporales</taxon>
        <taxon>Streptomycetaceae</taxon>
        <taxon>Streptomyces</taxon>
    </lineage>
</organism>
<dbReference type="OrthoDB" id="4329722at2"/>
<evidence type="ECO:0000313" key="4">
    <source>
        <dbReference type="Proteomes" id="UP000317881"/>
    </source>
</evidence>
<protein>
    <recommendedName>
        <fullName evidence="5">Lipoprotein</fullName>
    </recommendedName>
</protein>
<evidence type="ECO:0000256" key="1">
    <source>
        <dbReference type="SAM" id="Phobius"/>
    </source>
</evidence>
<accession>A0A4Y3VSZ1</accession>
<feature type="chain" id="PRO_5021439062" description="Lipoprotein" evidence="2">
    <location>
        <begin position="26"/>
        <end position="187"/>
    </location>
</feature>
<proteinExistence type="predicted"/>
<dbReference type="EMBL" id="BJND01000091">
    <property type="protein sequence ID" value="GEC10084.1"/>
    <property type="molecule type" value="Genomic_DNA"/>
</dbReference>